<dbReference type="RefSeq" id="WP_101896144.1">
    <property type="nucleotide sequence ID" value="NZ_CP022684.1"/>
</dbReference>
<dbReference type="Gene3D" id="2.50.20.10">
    <property type="entry name" value="Lipoprotein localisation LolA/LolB/LppX"/>
    <property type="match status" value="1"/>
</dbReference>
<evidence type="ECO:0000256" key="7">
    <source>
        <dbReference type="ARBA" id="ARBA00022764"/>
    </source>
</evidence>
<dbReference type="InterPro" id="IPR018323">
    <property type="entry name" value="OM_lipoprot_carrier_LolA_Pbac"/>
</dbReference>
<dbReference type="HAMAP" id="MF_00240">
    <property type="entry name" value="LolA"/>
    <property type="match status" value="1"/>
</dbReference>
<dbReference type="NCBIfam" id="TIGR00547">
    <property type="entry name" value="lolA"/>
    <property type="match status" value="1"/>
</dbReference>
<gene>
    <name evidence="10 11" type="primary">lolA</name>
    <name evidence="11" type="ORF">Kalk_00005</name>
</gene>
<name>A0A2K9LTG7_9GAMM</name>
<dbReference type="SUPFAM" id="SSF89392">
    <property type="entry name" value="Prokaryotic lipoproteins and lipoprotein localization factors"/>
    <property type="match status" value="1"/>
</dbReference>
<sequence precursor="true">MLKMILCVWFICVSALVQAGEVNATEAPKKLTEFLNGIQSMQATFEQWVMDGKQNALQNVTGTMWIQRPGQFRWDTDEPYPQQIVSDGKELWIYDLDLEQATKKTLDKQVGNTPALLLSGDPSKIADSFQVTAYLFDETGEWRFDLRPKDKESLFALLRVHFYHTQLRDMYLEDSLGQTTRIEFKPVQINKPIDPSQFKLKLDDSVDVIEES</sequence>
<keyword evidence="6 10" id="KW-0732">Signal</keyword>
<dbReference type="KEGG" id="kak:Kalk_00005"/>
<dbReference type="EMBL" id="CP022684">
    <property type="protein sequence ID" value="AUM14775.1"/>
    <property type="molecule type" value="Genomic_DNA"/>
</dbReference>
<dbReference type="GO" id="GO:0030288">
    <property type="term" value="C:outer membrane-bounded periplasmic space"/>
    <property type="evidence" value="ECO:0007669"/>
    <property type="project" value="TreeGrafter"/>
</dbReference>
<evidence type="ECO:0000256" key="8">
    <source>
        <dbReference type="ARBA" id="ARBA00022927"/>
    </source>
</evidence>
<comment type="subcellular location">
    <subcellularLocation>
        <location evidence="1 10">Periplasm</location>
    </subcellularLocation>
</comment>
<evidence type="ECO:0000256" key="5">
    <source>
        <dbReference type="ARBA" id="ARBA00022448"/>
    </source>
</evidence>
<dbReference type="PANTHER" id="PTHR35869:SF1">
    <property type="entry name" value="OUTER-MEMBRANE LIPOPROTEIN CARRIER PROTEIN"/>
    <property type="match status" value="1"/>
</dbReference>
<evidence type="ECO:0000313" key="12">
    <source>
        <dbReference type="Proteomes" id="UP000235116"/>
    </source>
</evidence>
<protein>
    <recommendedName>
        <fullName evidence="4 10">Outer-membrane lipoprotein carrier protein</fullName>
    </recommendedName>
</protein>
<proteinExistence type="inferred from homology"/>
<reference evidence="12" key="1">
    <citation type="submission" date="2017-08" db="EMBL/GenBank/DDBJ databases">
        <title>Direct submision.</title>
        <authorList>
            <person name="Kim S.-J."/>
            <person name="Rhee S.-K."/>
        </authorList>
    </citation>
    <scope>NUCLEOTIDE SEQUENCE [LARGE SCALE GENOMIC DNA]</scope>
    <source>
        <strain evidence="12">GI5</strain>
    </source>
</reference>
<evidence type="ECO:0000256" key="3">
    <source>
        <dbReference type="ARBA" id="ARBA00011245"/>
    </source>
</evidence>
<evidence type="ECO:0000256" key="6">
    <source>
        <dbReference type="ARBA" id="ARBA00022729"/>
    </source>
</evidence>
<dbReference type="CDD" id="cd16325">
    <property type="entry name" value="LolA"/>
    <property type="match status" value="1"/>
</dbReference>
<feature type="signal peptide" evidence="10">
    <location>
        <begin position="1"/>
        <end position="19"/>
    </location>
</feature>
<dbReference type="OrthoDB" id="9787361at2"/>
<evidence type="ECO:0000256" key="10">
    <source>
        <dbReference type="HAMAP-Rule" id="MF_00240"/>
    </source>
</evidence>
<comment type="similarity">
    <text evidence="2 10">Belongs to the LolA family.</text>
</comment>
<evidence type="ECO:0000256" key="9">
    <source>
        <dbReference type="ARBA" id="ARBA00023186"/>
    </source>
</evidence>
<accession>A0A2K9LTG7</accession>
<dbReference type="GO" id="GO:0044874">
    <property type="term" value="P:lipoprotein localization to outer membrane"/>
    <property type="evidence" value="ECO:0007669"/>
    <property type="project" value="UniProtKB-UniRule"/>
</dbReference>
<feature type="chain" id="PRO_5015012574" description="Outer-membrane lipoprotein carrier protein" evidence="10">
    <location>
        <begin position="20"/>
        <end position="212"/>
    </location>
</feature>
<keyword evidence="9 10" id="KW-0143">Chaperone</keyword>
<comment type="subunit">
    <text evidence="3 10">Monomer.</text>
</comment>
<organism evidence="11 12">
    <name type="scientific">Ketobacter alkanivorans</name>
    <dbReference type="NCBI Taxonomy" id="1917421"/>
    <lineage>
        <taxon>Bacteria</taxon>
        <taxon>Pseudomonadati</taxon>
        <taxon>Pseudomonadota</taxon>
        <taxon>Gammaproteobacteria</taxon>
        <taxon>Pseudomonadales</taxon>
        <taxon>Ketobacteraceae</taxon>
        <taxon>Ketobacter</taxon>
    </lineage>
</organism>
<evidence type="ECO:0000256" key="1">
    <source>
        <dbReference type="ARBA" id="ARBA00004418"/>
    </source>
</evidence>
<keyword evidence="7 10" id="KW-0574">Periplasm</keyword>
<keyword evidence="5 10" id="KW-0813">Transport</keyword>
<dbReference type="PANTHER" id="PTHR35869">
    <property type="entry name" value="OUTER-MEMBRANE LIPOPROTEIN CARRIER PROTEIN"/>
    <property type="match status" value="1"/>
</dbReference>
<evidence type="ECO:0000256" key="4">
    <source>
        <dbReference type="ARBA" id="ARBA00014035"/>
    </source>
</evidence>
<dbReference type="Proteomes" id="UP000235116">
    <property type="component" value="Chromosome"/>
</dbReference>
<dbReference type="AlphaFoldDB" id="A0A2K9LTG7"/>
<evidence type="ECO:0000313" key="11">
    <source>
        <dbReference type="EMBL" id="AUM14775.1"/>
    </source>
</evidence>
<evidence type="ECO:0000256" key="2">
    <source>
        <dbReference type="ARBA" id="ARBA00007615"/>
    </source>
</evidence>
<keyword evidence="8 10" id="KW-0653">Protein transport</keyword>
<dbReference type="InterPro" id="IPR004564">
    <property type="entry name" value="OM_lipoprot_carrier_LolA-like"/>
</dbReference>
<dbReference type="InterPro" id="IPR029046">
    <property type="entry name" value="LolA/LolB/LppX"/>
</dbReference>
<keyword evidence="12" id="KW-1185">Reference proteome</keyword>
<keyword evidence="11" id="KW-0449">Lipoprotein</keyword>
<dbReference type="GO" id="GO:0042953">
    <property type="term" value="P:lipoprotein transport"/>
    <property type="evidence" value="ECO:0007669"/>
    <property type="project" value="InterPro"/>
</dbReference>
<comment type="function">
    <text evidence="10">Participates in the translocation of lipoproteins from the inner membrane to the outer membrane. Only forms a complex with a lipoprotein if the residue after the N-terminal Cys is not an aspartate (The Asp acts as a targeting signal to indicate that the lipoprotein should stay in the inner membrane).</text>
</comment>
<dbReference type="Pfam" id="PF03548">
    <property type="entry name" value="LolA"/>
    <property type="match status" value="1"/>
</dbReference>